<feature type="domain" description="RING-type" evidence="4">
    <location>
        <begin position="1238"/>
        <end position="1278"/>
    </location>
</feature>
<keyword evidence="3" id="KW-0472">Membrane</keyword>
<dbReference type="OrthoDB" id="311952at2759"/>
<evidence type="ECO:0000313" key="6">
    <source>
        <dbReference type="Proteomes" id="UP000239649"/>
    </source>
</evidence>
<dbReference type="GO" id="GO:0008270">
    <property type="term" value="F:zinc ion binding"/>
    <property type="evidence" value="ECO:0007669"/>
    <property type="project" value="UniProtKB-KW"/>
</dbReference>
<dbReference type="SUPFAM" id="SSF57850">
    <property type="entry name" value="RING/U-box"/>
    <property type="match status" value="1"/>
</dbReference>
<feature type="region of interest" description="Disordered" evidence="2">
    <location>
        <begin position="443"/>
        <end position="465"/>
    </location>
</feature>
<organism evidence="5 6">
    <name type="scientific">Micractinium conductrix</name>
    <dbReference type="NCBI Taxonomy" id="554055"/>
    <lineage>
        <taxon>Eukaryota</taxon>
        <taxon>Viridiplantae</taxon>
        <taxon>Chlorophyta</taxon>
        <taxon>core chlorophytes</taxon>
        <taxon>Trebouxiophyceae</taxon>
        <taxon>Chlorellales</taxon>
        <taxon>Chlorellaceae</taxon>
        <taxon>Chlorella clade</taxon>
        <taxon>Micractinium</taxon>
    </lineage>
</organism>
<dbReference type="PANTHER" id="PTHR14879:SF5">
    <property type="entry name" value="RING-TYPE DOMAIN-CONTAINING PROTEIN"/>
    <property type="match status" value="1"/>
</dbReference>
<keyword evidence="3" id="KW-1133">Transmembrane helix</keyword>
<protein>
    <submittedName>
        <fullName evidence="5">E3 ubiquitin-ligase NEURL1B isoform X5</fullName>
    </submittedName>
</protein>
<dbReference type="InterPro" id="IPR001841">
    <property type="entry name" value="Znf_RING"/>
</dbReference>
<keyword evidence="1" id="KW-0863">Zinc-finger</keyword>
<keyword evidence="1" id="KW-0479">Metal-binding</keyword>
<keyword evidence="1" id="KW-0862">Zinc</keyword>
<dbReference type="InterPro" id="IPR013083">
    <property type="entry name" value="Znf_RING/FYVE/PHD"/>
</dbReference>
<sequence>MYYDDDDDEEWYEWQEEQERKRRRKRFFWGFGALLLLMVALVAWPRGGGSSSGHEQQGKRRWTTAAANVHRQLNLSSADIAVWIHMHSGSAIGGAQSRAEADSSLKALESALSDEDFALLLDGVPPALEAVKLPRGSNAVARAVQRAEAAAADAGHWLPCKLLLLQRATAHLEQALDALRQRPGTAATTIELATSAQAPLQAAARAQLAAYATMLGSFLGDSPLVVAARQGSEAAAKLVSAAALQHAEAAADAGAAALGWQWQHTAAATEAARQQLGSAWRQAAGGDAACRDELGLLRLLYEGNSSAPSGSAAEFLETGLVGLRGTEWVEELAQQPPYSQDGAPSSLADVSMAGGEQAVLESGALAWSLPAKFSGMRSSPLWSPPFQLGDTLWRLLAFRTGGANSTASSCMRLAVVPAMQHPHDEVLEVSSAALVALAAQPDNQTSGSSASAGGGGGAEDAHPFTYFQHDGPPFQMLYTSGLGVLEAPWPGPQTLSFPAGDDSLDALPGCWFPWGQPAGQLGEEQELLVVARVHRAAAGGVQLPSAPAGQAAPLRGGGGAALVPENKYWSALGQEEQQRWRLPPATPAFRSRVLRHGSLPSLAAAVLAAAGGSSAARACSGACARPAVRAVGIDAERLEALGMSMLGQADLAAAISFERYLSRVVRLIRTSGGGGTAIGWRGWWRRLTAALWAPTGAWVEAPARWALLAARSQWARKAAGAGLLALLVHQLMLALTVVAAAVHRARALRQRPSPAGQRADVAPLQPALLPWARRLPAAVTLRAHALATAMAASDTARAANVLHALTALHGMEAAYTVHVLNMLLLGKAVDSAAAVSWTGSAILLRRADRLSAVLLDTCGLLSLLAGREGLIYRLARFPFRPGVRHMLLMPVAFAFGDRLNATCMYHQLPDIRPPWAAQEEEDEDLGGVPAPMALLWWAMQACVAASALAPLAQAADRGQLDGRALLALLALPLLWGTWIHECAQLLARTCPDWDLGHTWLQQVQDRSVSNRPFDLVAQMLAPRGATAPSATAPAAVSSSSCGGGAAREPSAPATGVRATVRAAATDSWLLCCAVYLALANPRCLLTGAVVNAQMSMTHAGLSRAFAVSTTFFVVMPLATLCSIVSNIWAPFDWLAAAVLWPTGLAARTLSTSWWLGAEATWQPRATDALVAFADAFGTALAEGPARLGNALLEMLDRLVSARPLPEPPVWDVEAAAATEQLAAARAAASAASAAKAECCMCMDAPPETVLAPCGHRLLCLECTLKIRNSNNPLCPTCRTPIESFIKQVWT</sequence>
<evidence type="ECO:0000259" key="4">
    <source>
        <dbReference type="PROSITE" id="PS50089"/>
    </source>
</evidence>
<dbReference type="PANTHER" id="PTHR14879">
    <property type="entry name" value="CASPASE REGULATOR, RING FINGER DOMAIN-CONTAINING"/>
    <property type="match status" value="1"/>
</dbReference>
<feature type="transmembrane region" description="Helical" evidence="3">
    <location>
        <begin position="27"/>
        <end position="44"/>
    </location>
</feature>
<dbReference type="Proteomes" id="UP000239649">
    <property type="component" value="Unassembled WGS sequence"/>
</dbReference>
<evidence type="ECO:0000256" key="2">
    <source>
        <dbReference type="SAM" id="MobiDB-lite"/>
    </source>
</evidence>
<dbReference type="InterPro" id="IPR051728">
    <property type="entry name" value="RING-FYVE_E3_ubiquitin-ligase"/>
</dbReference>
<name>A0A2P6VI10_9CHLO</name>
<accession>A0A2P6VI10</accession>
<reference evidence="5 6" key="1">
    <citation type="journal article" date="2018" name="Plant J.">
        <title>Genome sequences of Chlorella sorokiniana UTEX 1602 and Micractinium conductrix SAG 241.80: implications to maltose excretion by a green alga.</title>
        <authorList>
            <person name="Arriola M.B."/>
            <person name="Velmurugan N."/>
            <person name="Zhang Y."/>
            <person name="Plunkett M.H."/>
            <person name="Hondzo H."/>
            <person name="Barney B.M."/>
        </authorList>
    </citation>
    <scope>NUCLEOTIDE SEQUENCE [LARGE SCALE GENOMIC DNA]</scope>
    <source>
        <strain evidence="5 6">SAG 241.80</strain>
    </source>
</reference>
<comment type="caution">
    <text evidence="5">The sequence shown here is derived from an EMBL/GenBank/DDBJ whole genome shotgun (WGS) entry which is preliminary data.</text>
</comment>
<evidence type="ECO:0000256" key="3">
    <source>
        <dbReference type="SAM" id="Phobius"/>
    </source>
</evidence>
<dbReference type="EMBL" id="LHPF02000006">
    <property type="protein sequence ID" value="PSC73729.1"/>
    <property type="molecule type" value="Genomic_DNA"/>
</dbReference>
<evidence type="ECO:0000256" key="1">
    <source>
        <dbReference type="PROSITE-ProRule" id="PRU00175"/>
    </source>
</evidence>
<dbReference type="GO" id="GO:0016874">
    <property type="term" value="F:ligase activity"/>
    <property type="evidence" value="ECO:0007669"/>
    <property type="project" value="UniProtKB-KW"/>
</dbReference>
<dbReference type="PROSITE" id="PS50089">
    <property type="entry name" value="ZF_RING_2"/>
    <property type="match status" value="1"/>
</dbReference>
<dbReference type="SMART" id="SM00184">
    <property type="entry name" value="RING"/>
    <property type="match status" value="1"/>
</dbReference>
<dbReference type="Gene3D" id="3.30.40.10">
    <property type="entry name" value="Zinc/RING finger domain, C3HC4 (zinc finger)"/>
    <property type="match status" value="1"/>
</dbReference>
<keyword evidence="6" id="KW-1185">Reference proteome</keyword>
<gene>
    <name evidence="5" type="ORF">C2E20_2932</name>
</gene>
<keyword evidence="3" id="KW-0812">Transmembrane</keyword>
<evidence type="ECO:0000313" key="5">
    <source>
        <dbReference type="EMBL" id="PSC73729.1"/>
    </source>
</evidence>
<proteinExistence type="predicted"/>
<dbReference type="Pfam" id="PF13920">
    <property type="entry name" value="zf-C3HC4_3"/>
    <property type="match status" value="1"/>
</dbReference>